<gene>
    <name evidence="6" type="ORF">QYM36_006416</name>
</gene>
<evidence type="ECO:0000256" key="1">
    <source>
        <dbReference type="ARBA" id="ARBA00009085"/>
    </source>
</evidence>
<feature type="compositionally biased region" description="Low complexity" evidence="4">
    <location>
        <begin position="484"/>
        <end position="494"/>
    </location>
</feature>
<evidence type="ECO:0000259" key="5">
    <source>
        <dbReference type="PROSITE" id="PS50235"/>
    </source>
</evidence>
<feature type="compositionally biased region" description="Low complexity" evidence="4">
    <location>
        <begin position="1417"/>
        <end position="1438"/>
    </location>
</feature>
<dbReference type="InterPro" id="IPR038765">
    <property type="entry name" value="Papain-like_cys_pep_sf"/>
</dbReference>
<sequence>MISLTHQSRPRTKDISEIIHNRSDSMGHTKGLTNEPGQNNCFLNSAVQVLWHLDIFRRSFRELQGHTCLGESCIFCALKDLFSQLQSSQESALPPDTLRRALAETFLNQQRFQLGFMDDAAECFENILLRLHYHLCGTEGDDVCAAHHCLSHQRFAMSVVEQSVCGVCGATSEPLPFTQMVHYVSASALVNQFKQTEEFGQLLRRAGGMGDIRDCPSSCGAKIQICRRLVNRPEIFSIGIVWDSERPTLDHIMSVFATIGTSLKLKDIYHSVHDDRWGCMTNHQLVGIVTYYGKHYSTFFFHTKLRLWIYFDDAAVREVGPHWEQVVEKCRRGHFQPLLLLYANPVGLPVNTDTAPSKINLVVNHQRIINKKPQCNTTSVRRAMTPNPERVTMFSPILQPRRAMTPSPEKKNIENFRDYQNVKDLETWTKNNVSRSDSEDSFVYKAADHQMNRLIVAPDLKITMSESANTPRSRDSGNWSGDRNSASSASSNADNPYSCLVGRGRLSSVNSSTKINDISLKVPDQGYDSFSLSSNDSFPTQIQKDGKYWFGEEFGYPSHHHPAPTCVDDCERLCIEADQLLEKSRINEELGDLETALQLCQSAAQRARAAMDAPYNNAQTLVFARMKHNTCIMRGRSLHRRLVAREDPGQHHGMNGHLICHSRQNSRDSLKSRKVRDSPVSHAKEKIQQELSEVAANIEIYATLPKKKGRKTAQKLNEIDDPKSPQVSRKGREIKASKDEREKRAKSEERRKKPDDNLKSKKSPNGLPPKGNVIANIRSRIEQFDDANDDAMITESDLKVGKKQHRIRRRLLLGGLTKRKNRSLPDLRDEEQSGSLSDKEIIKVADELIEKAGGYLSEGGTEAGGNPNLERSKLMRKSFHGSQGKGLCAAKVPPPPPLRSSSQMTRKFGTGKPPCPLPSNDDSSDTMSSTSLCRQNSDASTNSFCGSYAENGQSRLGFPTDGNSLNLSYESTTSNFDKNSVPYLQNSINSYKNYFTLNEPQEKSKFYQPTFDNQHVMNQNFQNEYKSKSFDIPVTAVPALVIEVADLPPYPVAGTPPMHKKQPSDDFEFPPPPSPSELEPMKTENYDHQPKNNNTHDQIPNFDLKPGQTDIVDRVGPLESSRQEKEGHSWLKELQAKQLALKSKFDQQKTEVHSSLSSQVIKQTDVTKSVKNIAAKFEKLQTEDQIVDDSGVDEVDFSPRIANSNLQKVLMKGEIEFRNTQEISGFTSWTIQDFDKVNSIPKTDAPENQSHRKHKKSVTFCDQVVLVATAEDEEDDSYVPNPILERVLRSAFQSQREKEGAIKSLNGSSYSAPLKLEPNTNSEFAKKLASLQAIPIDTTASLNNETDLAVKEEMPYQALPANSKMMQQEKLRPVSPQLAAASSHNIQPRQQFHPAYRPDDKRSMQGTPYPIQSNCFPPSYSQPSNPQWQPQQQQRSLPPYQPPPFPKKVQNPWTPHVVVQSNFESPQNNQHKQLNTSASKLPGFQPYYQENLTQRNQAYQYNHSAQTFNLTDKTNSPLIPSTQEICPQDQQKLQSSFQSTPNQVSHFPNHQKQHSYTGYPTNYQQPNHLVGQTMFNPHTDSLHQLPSASHLPKEYEKSPPGLENGNSEQTNEQRNSSDVEQYGVYNVKSGSVSRPNLVTCDLCRQKQVTLPNIYCADCDFYLQRFRPK</sequence>
<dbReference type="FunFam" id="3.90.70.10:FF:000041">
    <property type="entry name" value="Inactive ubiquitin carboxyl-terminal hydrolase 53"/>
    <property type="match status" value="1"/>
</dbReference>
<feature type="compositionally biased region" description="Low complexity" evidence="4">
    <location>
        <begin position="919"/>
        <end position="931"/>
    </location>
</feature>
<feature type="compositionally biased region" description="Basic and acidic residues" evidence="4">
    <location>
        <begin position="665"/>
        <end position="686"/>
    </location>
</feature>
<evidence type="ECO:0000256" key="3">
    <source>
        <dbReference type="ARBA" id="ARBA00022801"/>
    </source>
</evidence>
<evidence type="ECO:0000256" key="2">
    <source>
        <dbReference type="ARBA" id="ARBA00022786"/>
    </source>
</evidence>
<dbReference type="EMBL" id="JAVRJZ010000010">
    <property type="protein sequence ID" value="KAK2717631.1"/>
    <property type="molecule type" value="Genomic_DNA"/>
</dbReference>
<protein>
    <recommendedName>
        <fullName evidence="5">USP domain-containing protein</fullName>
    </recommendedName>
</protein>
<feature type="region of interest" description="Disordered" evidence="4">
    <location>
        <begin position="1366"/>
        <end position="1452"/>
    </location>
</feature>
<dbReference type="InterPro" id="IPR028889">
    <property type="entry name" value="USP"/>
</dbReference>
<feature type="compositionally biased region" description="Polar residues" evidence="4">
    <location>
        <begin position="1573"/>
        <end position="1587"/>
    </location>
</feature>
<dbReference type="Proteomes" id="UP001187531">
    <property type="component" value="Unassembled WGS sequence"/>
</dbReference>
<feature type="compositionally biased region" description="Basic and acidic residues" evidence="4">
    <location>
        <begin position="730"/>
        <end position="759"/>
    </location>
</feature>
<feature type="compositionally biased region" description="Polar residues" evidence="4">
    <location>
        <begin position="1404"/>
        <end position="1416"/>
    </location>
</feature>
<dbReference type="SUPFAM" id="SSF54001">
    <property type="entry name" value="Cysteine proteinases"/>
    <property type="match status" value="1"/>
</dbReference>
<comment type="similarity">
    <text evidence="1">Belongs to the peptidase C19 family.</text>
</comment>
<feature type="compositionally biased region" description="Polar residues" evidence="4">
    <location>
        <begin position="1380"/>
        <end position="1390"/>
    </location>
</feature>
<dbReference type="GO" id="GO:0016579">
    <property type="term" value="P:protein deubiquitination"/>
    <property type="evidence" value="ECO:0007669"/>
    <property type="project" value="InterPro"/>
</dbReference>
<feature type="region of interest" description="Disordered" evidence="4">
    <location>
        <begin position="465"/>
        <end position="494"/>
    </location>
</feature>
<feature type="region of interest" description="Disordered" evidence="4">
    <location>
        <begin position="707"/>
        <end position="772"/>
    </location>
</feature>
<dbReference type="Gene3D" id="3.90.70.10">
    <property type="entry name" value="Cysteine proteinases"/>
    <property type="match status" value="1"/>
</dbReference>
<evidence type="ECO:0000256" key="4">
    <source>
        <dbReference type="SAM" id="MobiDB-lite"/>
    </source>
</evidence>
<dbReference type="PROSITE" id="PS50235">
    <property type="entry name" value="USP_3"/>
    <property type="match status" value="1"/>
</dbReference>
<dbReference type="GO" id="GO:0004843">
    <property type="term" value="F:cysteine-type deubiquitinase activity"/>
    <property type="evidence" value="ECO:0007669"/>
    <property type="project" value="InterPro"/>
</dbReference>
<feature type="compositionally biased region" description="Polar residues" evidence="4">
    <location>
        <begin position="465"/>
        <end position="483"/>
    </location>
</feature>
<accession>A0AA88I3R5</accession>
<dbReference type="PANTHER" id="PTHR22975:SF9">
    <property type="entry name" value="ECHINUS SPLICE FORM 3"/>
    <property type="match status" value="1"/>
</dbReference>
<proteinExistence type="inferred from homology"/>
<name>A0AA88I3R5_ARTSF</name>
<reference evidence="6" key="1">
    <citation type="submission" date="2023-07" db="EMBL/GenBank/DDBJ databases">
        <title>Chromosome-level genome assembly of Artemia franciscana.</title>
        <authorList>
            <person name="Jo E."/>
        </authorList>
    </citation>
    <scope>NUCLEOTIDE SEQUENCE</scope>
    <source>
        <tissue evidence="6">Whole body</tissue>
    </source>
</reference>
<feature type="region of interest" description="Disordered" evidence="4">
    <location>
        <begin position="647"/>
        <end position="686"/>
    </location>
</feature>
<dbReference type="InterPro" id="IPR001394">
    <property type="entry name" value="Peptidase_C19_UCH"/>
</dbReference>
<feature type="domain" description="USP" evidence="5">
    <location>
        <begin position="30"/>
        <end position="345"/>
    </location>
</feature>
<evidence type="ECO:0000313" key="6">
    <source>
        <dbReference type="EMBL" id="KAK2717631.1"/>
    </source>
</evidence>
<keyword evidence="7" id="KW-1185">Reference proteome</keyword>
<evidence type="ECO:0000313" key="7">
    <source>
        <dbReference type="Proteomes" id="UP001187531"/>
    </source>
</evidence>
<feature type="compositionally biased region" description="Basic and acidic residues" evidence="4">
    <location>
        <begin position="1079"/>
        <end position="1090"/>
    </location>
</feature>
<dbReference type="Pfam" id="PF00443">
    <property type="entry name" value="UCH"/>
    <property type="match status" value="1"/>
</dbReference>
<feature type="region of interest" description="Disordered" evidence="4">
    <location>
        <begin position="1539"/>
        <end position="1558"/>
    </location>
</feature>
<dbReference type="InterPro" id="IPR052398">
    <property type="entry name" value="Ubiquitin_hydrolase_53/54"/>
</dbReference>
<feature type="region of interest" description="Disordered" evidence="4">
    <location>
        <begin position="1573"/>
        <end position="1620"/>
    </location>
</feature>
<comment type="caution">
    <text evidence="6">The sequence shown here is derived from an EMBL/GenBank/DDBJ whole genome shotgun (WGS) entry which is preliminary data.</text>
</comment>
<dbReference type="PANTHER" id="PTHR22975">
    <property type="entry name" value="UBIQUITIN SPECIFIC PROTEINASE"/>
    <property type="match status" value="1"/>
</dbReference>
<keyword evidence="3" id="KW-0378">Hydrolase</keyword>
<organism evidence="6 7">
    <name type="scientific">Artemia franciscana</name>
    <name type="common">Brine shrimp</name>
    <name type="synonym">Artemia sanfranciscana</name>
    <dbReference type="NCBI Taxonomy" id="6661"/>
    <lineage>
        <taxon>Eukaryota</taxon>
        <taxon>Metazoa</taxon>
        <taxon>Ecdysozoa</taxon>
        <taxon>Arthropoda</taxon>
        <taxon>Crustacea</taxon>
        <taxon>Branchiopoda</taxon>
        <taxon>Anostraca</taxon>
        <taxon>Artemiidae</taxon>
        <taxon>Artemia</taxon>
    </lineage>
</organism>
<keyword evidence="2" id="KW-0833">Ubl conjugation pathway</keyword>
<feature type="compositionally biased region" description="Polar residues" evidence="4">
    <location>
        <begin position="1604"/>
        <end position="1619"/>
    </location>
</feature>
<feature type="region of interest" description="Disordered" evidence="4">
    <location>
        <begin position="1053"/>
        <end position="1107"/>
    </location>
</feature>
<feature type="region of interest" description="Disordered" evidence="4">
    <location>
        <begin position="883"/>
        <end position="940"/>
    </location>
</feature>